<reference evidence="8 9" key="1">
    <citation type="journal article" date="2019" name="Int. J. Syst. Evol. Microbiol.">
        <title>The Global Catalogue of Microorganisms (GCM) 10K type strain sequencing project: providing services to taxonomists for standard genome sequencing and annotation.</title>
        <authorList>
            <consortium name="The Broad Institute Genomics Platform"/>
            <consortium name="The Broad Institute Genome Sequencing Center for Infectious Disease"/>
            <person name="Wu L."/>
            <person name="Ma J."/>
        </authorList>
    </citation>
    <scope>NUCLEOTIDE SEQUENCE [LARGE SCALE GENOMIC DNA]</scope>
    <source>
        <strain evidence="8 9">JCM 10696</strain>
    </source>
</reference>
<dbReference type="PANTHER" id="PTHR32322:SF2">
    <property type="entry name" value="EAMA DOMAIN-CONTAINING PROTEIN"/>
    <property type="match status" value="1"/>
</dbReference>
<keyword evidence="9" id="KW-1185">Reference proteome</keyword>
<evidence type="ECO:0000256" key="4">
    <source>
        <dbReference type="ARBA" id="ARBA00022989"/>
    </source>
</evidence>
<feature type="transmembrane region" description="Helical" evidence="6">
    <location>
        <begin position="152"/>
        <end position="171"/>
    </location>
</feature>
<feature type="domain" description="EamA" evidence="7">
    <location>
        <begin position="19"/>
        <end position="143"/>
    </location>
</feature>
<comment type="caution">
    <text evidence="8">The sequence shown here is derived from an EMBL/GenBank/DDBJ whole genome shotgun (WGS) entry which is preliminary data.</text>
</comment>
<dbReference type="EMBL" id="BAAAHH010000041">
    <property type="protein sequence ID" value="GAA0966045.1"/>
    <property type="molecule type" value="Genomic_DNA"/>
</dbReference>
<dbReference type="Proteomes" id="UP001500665">
    <property type="component" value="Unassembled WGS sequence"/>
</dbReference>
<accession>A0ABN1RWC7</accession>
<feature type="transmembrane region" description="Helical" evidence="6">
    <location>
        <begin position="272"/>
        <end position="291"/>
    </location>
</feature>
<keyword evidence="5 6" id="KW-0472">Membrane</keyword>
<feature type="transmembrane region" description="Helical" evidence="6">
    <location>
        <begin position="44"/>
        <end position="62"/>
    </location>
</feature>
<feature type="domain" description="EamA" evidence="7">
    <location>
        <begin position="153"/>
        <end position="286"/>
    </location>
</feature>
<evidence type="ECO:0000259" key="7">
    <source>
        <dbReference type="Pfam" id="PF00892"/>
    </source>
</evidence>
<feature type="transmembrane region" description="Helical" evidence="6">
    <location>
        <begin position="247"/>
        <end position="266"/>
    </location>
</feature>
<proteinExistence type="inferred from homology"/>
<feature type="transmembrane region" description="Helical" evidence="6">
    <location>
        <begin position="74"/>
        <end position="94"/>
    </location>
</feature>
<sequence>MAATAPPPPGRALPADLALTALAPMSWGTTYVITTTLLPPERPLLAAMLRALPAGLLLLALAPRMPRGRWWPRLLVLALLNFGAFFPLLFVAAYRLPGGVASTINALQPLLVAFFAFTVTRVRPRAAALGAAVTGAAGVALMTLTAEARLDGTGILSMVTALTLMSLAIVLNKKWGLPPEMGLLTFTAWQLSLGGLMLVPLTLAVEGPPAALTAQNILGFTLMGGLGTALAYVLWFRGIDRLPATSVALLVLCNPLVATLAGYWILHQTLTAGQLAGFAVALGSLVAGQLAQAAAPPDGRRRAAVSGGRRA</sequence>
<dbReference type="Pfam" id="PF00892">
    <property type="entry name" value="EamA"/>
    <property type="match status" value="2"/>
</dbReference>
<dbReference type="PANTHER" id="PTHR32322">
    <property type="entry name" value="INNER MEMBRANE TRANSPORTER"/>
    <property type="match status" value="1"/>
</dbReference>
<feature type="transmembrane region" description="Helical" evidence="6">
    <location>
        <begin position="183"/>
        <end position="205"/>
    </location>
</feature>
<evidence type="ECO:0000313" key="8">
    <source>
        <dbReference type="EMBL" id="GAA0966045.1"/>
    </source>
</evidence>
<evidence type="ECO:0000256" key="1">
    <source>
        <dbReference type="ARBA" id="ARBA00004141"/>
    </source>
</evidence>
<evidence type="ECO:0000313" key="9">
    <source>
        <dbReference type="Proteomes" id="UP001500665"/>
    </source>
</evidence>
<evidence type="ECO:0000256" key="2">
    <source>
        <dbReference type="ARBA" id="ARBA00007362"/>
    </source>
</evidence>
<comment type="subcellular location">
    <subcellularLocation>
        <location evidence="1">Membrane</location>
        <topology evidence="1">Multi-pass membrane protein</topology>
    </subcellularLocation>
</comment>
<dbReference type="InterPro" id="IPR000620">
    <property type="entry name" value="EamA_dom"/>
</dbReference>
<keyword evidence="3 6" id="KW-0812">Transmembrane</keyword>
<dbReference type="InterPro" id="IPR050638">
    <property type="entry name" value="AA-Vitamin_Transporters"/>
</dbReference>
<evidence type="ECO:0000256" key="6">
    <source>
        <dbReference type="SAM" id="Phobius"/>
    </source>
</evidence>
<dbReference type="InterPro" id="IPR037185">
    <property type="entry name" value="EmrE-like"/>
</dbReference>
<name>A0ABN1RWC7_9ACTN</name>
<evidence type="ECO:0000256" key="3">
    <source>
        <dbReference type="ARBA" id="ARBA00022692"/>
    </source>
</evidence>
<keyword evidence="4 6" id="KW-1133">Transmembrane helix</keyword>
<evidence type="ECO:0000256" key="5">
    <source>
        <dbReference type="ARBA" id="ARBA00023136"/>
    </source>
</evidence>
<comment type="similarity">
    <text evidence="2">Belongs to the EamA transporter family.</text>
</comment>
<dbReference type="RefSeq" id="WP_344245854.1">
    <property type="nucleotide sequence ID" value="NZ_BAAAHH010000041.1"/>
</dbReference>
<dbReference type="SUPFAM" id="SSF103481">
    <property type="entry name" value="Multidrug resistance efflux transporter EmrE"/>
    <property type="match status" value="2"/>
</dbReference>
<protein>
    <submittedName>
        <fullName evidence="8">EamA family transporter</fullName>
    </submittedName>
</protein>
<gene>
    <name evidence="8" type="ORF">GCM10009550_67540</name>
</gene>
<feature type="transmembrane region" description="Helical" evidence="6">
    <location>
        <begin position="217"/>
        <end position="235"/>
    </location>
</feature>
<feature type="transmembrane region" description="Helical" evidence="6">
    <location>
        <begin position="126"/>
        <end position="146"/>
    </location>
</feature>
<feature type="transmembrane region" description="Helical" evidence="6">
    <location>
        <begin position="100"/>
        <end position="119"/>
    </location>
</feature>
<organism evidence="8 9">
    <name type="scientific">Actinocorallia libanotica</name>
    <dbReference type="NCBI Taxonomy" id="46162"/>
    <lineage>
        <taxon>Bacteria</taxon>
        <taxon>Bacillati</taxon>
        <taxon>Actinomycetota</taxon>
        <taxon>Actinomycetes</taxon>
        <taxon>Streptosporangiales</taxon>
        <taxon>Thermomonosporaceae</taxon>
        <taxon>Actinocorallia</taxon>
    </lineage>
</organism>